<dbReference type="PROSITE" id="PS52020">
    <property type="entry name" value="CRESS_DNA_REP"/>
    <property type="match status" value="1"/>
</dbReference>
<evidence type="ECO:0000256" key="13">
    <source>
        <dbReference type="SAM" id="MobiDB-lite"/>
    </source>
</evidence>
<evidence type="ECO:0000256" key="11">
    <source>
        <dbReference type="ARBA" id="ARBA00023124"/>
    </source>
</evidence>
<evidence type="ECO:0000256" key="3">
    <source>
        <dbReference type="ARBA" id="ARBA00022679"/>
    </source>
</evidence>
<evidence type="ECO:0000256" key="1">
    <source>
        <dbReference type="ARBA" id="ARBA00004147"/>
    </source>
</evidence>
<evidence type="ECO:0000313" key="15">
    <source>
        <dbReference type="EMBL" id="QTE03299.1"/>
    </source>
</evidence>
<reference evidence="15" key="1">
    <citation type="submission" date="2020-10" db="EMBL/GenBank/DDBJ databases">
        <title>CRESS DNA virus dark matter in the feces of wild birds.</title>
        <authorList>
            <person name="Yang S."/>
            <person name="Zhang W."/>
        </authorList>
    </citation>
    <scope>NUCLEOTIDE SEQUENCE</scope>
    <source>
        <strain evidence="15">Fmg67gen6</strain>
    </source>
</reference>
<keyword evidence="8" id="KW-0547">Nucleotide-binding</keyword>
<evidence type="ECO:0000256" key="4">
    <source>
        <dbReference type="ARBA" id="ARBA00022695"/>
    </source>
</evidence>
<keyword evidence="3" id="KW-0808">Transferase</keyword>
<keyword evidence="12" id="KW-0238">DNA-binding</keyword>
<keyword evidence="11" id="KW-0190">Covalent protein-DNA linkage</keyword>
<keyword evidence="6" id="KW-0540">Nuclease</keyword>
<organism evidence="15">
    <name type="scientific">Phoenicopteridae Genomoviridae sp</name>
    <dbReference type="NCBI Taxonomy" id="2814986"/>
    <lineage>
        <taxon>Viruses</taxon>
        <taxon>Monodnaviria</taxon>
        <taxon>Shotokuvirae</taxon>
        <taxon>Cressdnaviricota</taxon>
        <taxon>Repensiviricetes</taxon>
        <taxon>Geplafuvirales</taxon>
        <taxon>Genomoviridae</taxon>
    </lineage>
</organism>
<dbReference type="GO" id="GO:0042025">
    <property type="term" value="C:host cell nucleus"/>
    <property type="evidence" value="ECO:0007669"/>
    <property type="project" value="UniProtKB-SubCell"/>
</dbReference>
<evidence type="ECO:0000256" key="12">
    <source>
        <dbReference type="ARBA" id="ARBA00023125"/>
    </source>
</evidence>
<name>A0A8A4XC88_9VIRU</name>
<dbReference type="GO" id="GO:0006260">
    <property type="term" value="P:DNA replication"/>
    <property type="evidence" value="ECO:0007669"/>
    <property type="project" value="UniProtKB-KW"/>
</dbReference>
<evidence type="ECO:0000256" key="5">
    <source>
        <dbReference type="ARBA" id="ARBA00022705"/>
    </source>
</evidence>
<dbReference type="InterPro" id="IPR022692">
    <property type="entry name" value="Gemini_AL1_REP_central"/>
</dbReference>
<feature type="compositionally biased region" description="Polar residues" evidence="13">
    <location>
        <begin position="267"/>
        <end position="276"/>
    </location>
</feature>
<evidence type="ECO:0000256" key="8">
    <source>
        <dbReference type="ARBA" id="ARBA00022741"/>
    </source>
</evidence>
<dbReference type="Pfam" id="PF08283">
    <property type="entry name" value="Gemini_AL1_M"/>
    <property type="match status" value="1"/>
</dbReference>
<feature type="domain" description="CRESS-DNA virus Rep endonuclease" evidence="14">
    <location>
        <begin position="4"/>
        <end position="114"/>
    </location>
</feature>
<dbReference type="EMBL" id="MW183050">
    <property type="protein sequence ID" value="QTE03299.1"/>
    <property type="molecule type" value="Genomic_DNA"/>
</dbReference>
<keyword evidence="9" id="KW-0255">Endonuclease</keyword>
<dbReference type="GO" id="GO:0016779">
    <property type="term" value="F:nucleotidyltransferase activity"/>
    <property type="evidence" value="ECO:0007669"/>
    <property type="project" value="UniProtKB-KW"/>
</dbReference>
<proteinExistence type="predicted"/>
<feature type="region of interest" description="Disordered" evidence="13">
    <location>
        <begin position="245"/>
        <end position="276"/>
    </location>
</feature>
<keyword evidence="7" id="KW-0479">Metal-binding</keyword>
<dbReference type="GO" id="GO:0003677">
    <property type="term" value="F:DNA binding"/>
    <property type="evidence" value="ECO:0007669"/>
    <property type="project" value="UniProtKB-KW"/>
</dbReference>
<evidence type="ECO:0000256" key="6">
    <source>
        <dbReference type="ARBA" id="ARBA00022722"/>
    </source>
</evidence>
<dbReference type="Pfam" id="PF00799">
    <property type="entry name" value="Gemini_AL1"/>
    <property type="match status" value="1"/>
</dbReference>
<keyword evidence="5" id="KW-0235">DNA replication</keyword>
<feature type="region of interest" description="Disordered" evidence="13">
    <location>
        <begin position="193"/>
        <end position="227"/>
    </location>
</feature>
<dbReference type="Gene3D" id="3.40.1310.20">
    <property type="match status" value="1"/>
</dbReference>
<keyword evidence="4" id="KW-0548">Nucleotidyltransferase</keyword>
<dbReference type="SUPFAM" id="SSF55464">
    <property type="entry name" value="Origin of replication-binding domain, RBD-like"/>
    <property type="match status" value="1"/>
</dbReference>
<dbReference type="GO" id="GO:0016888">
    <property type="term" value="F:DNA endonuclease activity, producing 5'-phosphomonoesters"/>
    <property type="evidence" value="ECO:0007669"/>
    <property type="project" value="InterPro"/>
</dbReference>
<comment type="subcellular location">
    <subcellularLocation>
        <location evidence="1">Host nucleus</location>
    </subcellularLocation>
</comment>
<dbReference type="InterPro" id="IPR049912">
    <property type="entry name" value="CRESS_DNA_REP"/>
</dbReference>
<sequence>MPFRFDCKKVFLTYSQVGERTLDSIYDFLSTLTAVNGEPIPIDYIVVARERHIDGGFHFHAVIVFRERFQSRNHRFFDFDGVHPNIGSIRGERNLRNKIAYTKKDGEFKELGDDPTTPETGHKQQHWIDLIDTSTDATDFMAKAKTVAPRDFVLQNDKFEAFAHKYYNNVATYVSEYDPEEDFPNVPIEATNWVDESNDPRPLSLSEEGHWERPNGHVVSETTSTTANISTPTRLIRQNATLSSMTFGSRRRTTGLGRAGSVRRRNSPSPTSTERR</sequence>
<accession>A0A8A4XC88</accession>
<evidence type="ECO:0000256" key="2">
    <source>
        <dbReference type="ARBA" id="ARBA00022562"/>
    </source>
</evidence>
<evidence type="ECO:0000259" key="14">
    <source>
        <dbReference type="PROSITE" id="PS52020"/>
    </source>
</evidence>
<evidence type="ECO:0000256" key="9">
    <source>
        <dbReference type="ARBA" id="ARBA00022759"/>
    </source>
</evidence>
<dbReference type="GO" id="GO:0046872">
    <property type="term" value="F:metal ion binding"/>
    <property type="evidence" value="ECO:0007669"/>
    <property type="project" value="UniProtKB-KW"/>
</dbReference>
<keyword evidence="10" id="KW-0378">Hydrolase</keyword>
<protein>
    <submittedName>
        <fullName evidence="15">Replication-associated protein</fullName>
    </submittedName>
</protein>
<keyword evidence="2" id="KW-1048">Host nucleus</keyword>
<dbReference type="GO" id="GO:0000166">
    <property type="term" value="F:nucleotide binding"/>
    <property type="evidence" value="ECO:0007669"/>
    <property type="project" value="UniProtKB-KW"/>
</dbReference>
<evidence type="ECO:0000256" key="7">
    <source>
        <dbReference type="ARBA" id="ARBA00022723"/>
    </source>
</evidence>
<evidence type="ECO:0000256" key="10">
    <source>
        <dbReference type="ARBA" id="ARBA00022801"/>
    </source>
</evidence>